<evidence type="ECO:0000313" key="5">
    <source>
        <dbReference type="EMBL" id="KAK7053003.1"/>
    </source>
</evidence>
<dbReference type="SUPFAM" id="SSF48230">
    <property type="entry name" value="Chondroitin AC/alginate lyase"/>
    <property type="match status" value="1"/>
</dbReference>
<evidence type="ECO:0000256" key="1">
    <source>
        <dbReference type="ARBA" id="ARBA00022729"/>
    </source>
</evidence>
<evidence type="ECO:0000259" key="4">
    <source>
        <dbReference type="Pfam" id="PF05426"/>
    </source>
</evidence>
<proteinExistence type="predicted"/>
<evidence type="ECO:0000313" key="6">
    <source>
        <dbReference type="Proteomes" id="UP001383192"/>
    </source>
</evidence>
<dbReference type="GO" id="GO:0042597">
    <property type="term" value="C:periplasmic space"/>
    <property type="evidence" value="ECO:0007669"/>
    <property type="project" value="InterPro"/>
</dbReference>
<feature type="signal peptide" evidence="3">
    <location>
        <begin position="1"/>
        <end position="19"/>
    </location>
</feature>
<evidence type="ECO:0000256" key="2">
    <source>
        <dbReference type="ARBA" id="ARBA00023239"/>
    </source>
</evidence>
<dbReference type="Proteomes" id="UP001383192">
    <property type="component" value="Unassembled WGS sequence"/>
</dbReference>
<dbReference type="InterPro" id="IPR008929">
    <property type="entry name" value="Chondroitin_lyas"/>
</dbReference>
<evidence type="ECO:0000256" key="3">
    <source>
        <dbReference type="SAM" id="SignalP"/>
    </source>
</evidence>
<feature type="domain" description="Alginate lyase" evidence="4">
    <location>
        <begin position="64"/>
        <end position="351"/>
    </location>
</feature>
<accession>A0AAW0DL63</accession>
<reference evidence="5 6" key="1">
    <citation type="submission" date="2024-01" db="EMBL/GenBank/DDBJ databases">
        <title>A draft genome for a cacao thread blight-causing isolate of Paramarasmius palmivorus.</title>
        <authorList>
            <person name="Baruah I.K."/>
            <person name="Bukari Y."/>
            <person name="Amoako-Attah I."/>
            <person name="Meinhardt L.W."/>
            <person name="Bailey B.A."/>
            <person name="Cohen S.P."/>
        </authorList>
    </citation>
    <scope>NUCLEOTIDE SEQUENCE [LARGE SCALE GENOMIC DNA]</scope>
    <source>
        <strain evidence="5 6">GH-12</strain>
    </source>
</reference>
<dbReference type="GO" id="GO:0016829">
    <property type="term" value="F:lyase activity"/>
    <property type="evidence" value="ECO:0007669"/>
    <property type="project" value="UniProtKB-KW"/>
</dbReference>
<dbReference type="InterPro" id="IPR008397">
    <property type="entry name" value="Alginate_lyase_dom"/>
</dbReference>
<dbReference type="Gene3D" id="1.50.10.100">
    <property type="entry name" value="Chondroitin AC/alginate lyase"/>
    <property type="match status" value="1"/>
</dbReference>
<comment type="caution">
    <text evidence="5">The sequence shown here is derived from an EMBL/GenBank/DDBJ whole genome shotgun (WGS) entry which is preliminary data.</text>
</comment>
<gene>
    <name evidence="5" type="ORF">VNI00_004324</name>
</gene>
<feature type="chain" id="PRO_5043642714" description="Alginate lyase domain-containing protein" evidence="3">
    <location>
        <begin position="20"/>
        <end position="505"/>
    </location>
</feature>
<keyword evidence="2" id="KW-0456">Lyase</keyword>
<sequence>MLAHFLLLTIATLFPYANAAASYISDFIDPDFILSNEFAIHTYPAEVELVKWARQFSLKGPWSVVDKPVAPPSGDKHDYMSCSWPNCSSVGNTTVLSDEEVWKTCPYETRDGEFNPDGRLINDVGAFDDLSNAVLYNAISAIITGGSTNLFSRNVAMFLERWFLDPRTKMNPHLTYAQLNRGPDGQVGRHTGVLDMKGFSKIASGILILRNSNSTDYTSDIDEGMIAWCKEYIQWLDTNPKAQVERRALNNHGTFFHVQMASLKLIIKDREGAMQAIEDFLSNQFLVQIEGNGEQPFEAVRTRPYHYHAYNLAALISMARIAKFIDPNSDVWTRPTSKNGTIQKALDFSLTLDAEDTNETENASDLFPCVAAIGSVFGDPKGKYEAFLRKFNPEYATAPHFFWNQPFTGGPTPTNEAERAKMTRRISGAWARFKRSTFNEESELFGALQSLGKDRAHIHVEGNITPSGVKDDAALSPNAAKLFPETAPLLVQGPKQVFRSLDSEE</sequence>
<organism evidence="5 6">
    <name type="scientific">Paramarasmius palmivorus</name>
    <dbReference type="NCBI Taxonomy" id="297713"/>
    <lineage>
        <taxon>Eukaryota</taxon>
        <taxon>Fungi</taxon>
        <taxon>Dikarya</taxon>
        <taxon>Basidiomycota</taxon>
        <taxon>Agaricomycotina</taxon>
        <taxon>Agaricomycetes</taxon>
        <taxon>Agaricomycetidae</taxon>
        <taxon>Agaricales</taxon>
        <taxon>Marasmiineae</taxon>
        <taxon>Marasmiaceae</taxon>
        <taxon>Paramarasmius</taxon>
    </lineage>
</organism>
<dbReference type="AlphaFoldDB" id="A0AAW0DL63"/>
<keyword evidence="6" id="KW-1185">Reference proteome</keyword>
<protein>
    <recommendedName>
        <fullName evidence="4">Alginate lyase domain-containing protein</fullName>
    </recommendedName>
</protein>
<dbReference type="EMBL" id="JAYKXP010000011">
    <property type="protein sequence ID" value="KAK7053003.1"/>
    <property type="molecule type" value="Genomic_DNA"/>
</dbReference>
<dbReference type="Pfam" id="PF05426">
    <property type="entry name" value="Alginate_lyase"/>
    <property type="match status" value="1"/>
</dbReference>
<keyword evidence="1 3" id="KW-0732">Signal</keyword>
<name>A0AAW0DL63_9AGAR</name>